<name>A0ABU5F6A3_9BACT</name>
<dbReference type="InterPro" id="IPR011453">
    <property type="entry name" value="DUF1559"/>
</dbReference>
<sequence length="313" mass="33801">MLRRNWNEKAGFTLIELLVVIAIIAILIGLLLPAVQKVREAAARTQSQNNVKQIGLATHGYNDAVGHLPPSFVEYGTAKGYKDGSWIVHILPYVEQGNLKQMVDNNTAASQQYYAITYGNPPPKMFINPTDPSAPTGTVSDPYFNSQPYAATGYVANYLALGGIFSTTLDTKKNILAVTDGTSNTVFYTTRITLCERRPTAYRPSYTSGPFYNIAPYANAGSWYEWMPVLNYWSNGASSTGYVTGAGTKFQSNPTWAGASATCDFRLATQMGSGGIMVGLGDGSVRTVSTGTSGDTWWMAMTPNGGEVLGSDW</sequence>
<dbReference type="PROSITE" id="PS00409">
    <property type="entry name" value="PROKAR_NTER_METHYL"/>
    <property type="match status" value="1"/>
</dbReference>
<dbReference type="InterPro" id="IPR012902">
    <property type="entry name" value="N_methyl_site"/>
</dbReference>
<evidence type="ECO:0000313" key="3">
    <source>
        <dbReference type="EMBL" id="MDY3563106.1"/>
    </source>
</evidence>
<dbReference type="NCBIfam" id="TIGR02532">
    <property type="entry name" value="IV_pilin_GFxxxE"/>
    <property type="match status" value="1"/>
</dbReference>
<dbReference type="RefSeq" id="WP_261184254.1">
    <property type="nucleotide sequence ID" value="NZ_JAXBLV010000232.1"/>
</dbReference>
<keyword evidence="1" id="KW-0812">Transmembrane</keyword>
<feature type="transmembrane region" description="Helical" evidence="1">
    <location>
        <begin position="12"/>
        <end position="35"/>
    </location>
</feature>
<dbReference type="Proteomes" id="UP001272242">
    <property type="component" value="Unassembled WGS sequence"/>
</dbReference>
<dbReference type="PANTHER" id="PTHR30093:SF2">
    <property type="entry name" value="TYPE II SECRETION SYSTEM PROTEIN H"/>
    <property type="match status" value="1"/>
</dbReference>
<proteinExistence type="predicted"/>
<evidence type="ECO:0000259" key="2">
    <source>
        <dbReference type="Pfam" id="PF07596"/>
    </source>
</evidence>
<dbReference type="InterPro" id="IPR045584">
    <property type="entry name" value="Pilin-like"/>
</dbReference>
<keyword evidence="1" id="KW-0472">Membrane</keyword>
<dbReference type="Pfam" id="PF07596">
    <property type="entry name" value="SBP_bac_10"/>
    <property type="match status" value="1"/>
</dbReference>
<dbReference type="Gene3D" id="3.30.700.10">
    <property type="entry name" value="Glycoprotein, Type 4 Pilin"/>
    <property type="match status" value="1"/>
</dbReference>
<evidence type="ECO:0000256" key="1">
    <source>
        <dbReference type="SAM" id="Phobius"/>
    </source>
</evidence>
<protein>
    <submittedName>
        <fullName evidence="3">DUF1559 domain-containing protein</fullName>
    </submittedName>
</protein>
<feature type="domain" description="DUF1559" evidence="2">
    <location>
        <begin position="36"/>
        <end position="289"/>
    </location>
</feature>
<dbReference type="SUPFAM" id="SSF54523">
    <property type="entry name" value="Pili subunits"/>
    <property type="match status" value="1"/>
</dbReference>
<keyword evidence="4" id="KW-1185">Reference proteome</keyword>
<keyword evidence="1" id="KW-1133">Transmembrane helix</keyword>
<dbReference type="PANTHER" id="PTHR30093">
    <property type="entry name" value="GENERAL SECRETION PATHWAY PROTEIN G"/>
    <property type="match status" value="1"/>
</dbReference>
<gene>
    <name evidence="3" type="ORF">R5W23_004605</name>
</gene>
<dbReference type="EMBL" id="JAXBLV010000232">
    <property type="protein sequence ID" value="MDY3563106.1"/>
    <property type="molecule type" value="Genomic_DNA"/>
</dbReference>
<comment type="caution">
    <text evidence="3">The sequence shown here is derived from an EMBL/GenBank/DDBJ whole genome shotgun (WGS) entry which is preliminary data.</text>
</comment>
<dbReference type="Pfam" id="PF07963">
    <property type="entry name" value="N_methyl"/>
    <property type="match status" value="1"/>
</dbReference>
<reference evidence="4" key="1">
    <citation type="journal article" date="2023" name="Mar. Drugs">
        <title>Gemmata algarum, a Novel Planctomycete Isolated from an Algal Mat, Displays Antimicrobial Activity.</title>
        <authorList>
            <person name="Kumar G."/>
            <person name="Kallscheuer N."/>
            <person name="Kashif M."/>
            <person name="Ahamad S."/>
            <person name="Jagadeeshwari U."/>
            <person name="Pannikurungottu S."/>
            <person name="Haufschild T."/>
            <person name="Kabuu M."/>
            <person name="Sasikala C."/>
            <person name="Jogler C."/>
            <person name="Ramana C."/>
        </authorList>
    </citation>
    <scope>NUCLEOTIDE SEQUENCE [LARGE SCALE GENOMIC DNA]</scope>
    <source>
        <strain evidence="4">JC673</strain>
    </source>
</reference>
<accession>A0ABU5F6A3</accession>
<organism evidence="3 4">
    <name type="scientific">Gemmata algarum</name>
    <dbReference type="NCBI Taxonomy" id="2975278"/>
    <lineage>
        <taxon>Bacteria</taxon>
        <taxon>Pseudomonadati</taxon>
        <taxon>Planctomycetota</taxon>
        <taxon>Planctomycetia</taxon>
        <taxon>Gemmatales</taxon>
        <taxon>Gemmataceae</taxon>
        <taxon>Gemmata</taxon>
    </lineage>
</organism>
<evidence type="ECO:0000313" key="4">
    <source>
        <dbReference type="Proteomes" id="UP001272242"/>
    </source>
</evidence>